<keyword evidence="2" id="KW-0804">Transcription</keyword>
<protein>
    <recommendedName>
        <fullName evidence="4">SAND domain-containing protein</fullName>
    </recommendedName>
</protein>
<accession>A0A7J6ACN0</accession>
<evidence type="ECO:0000256" key="2">
    <source>
        <dbReference type="ARBA" id="ARBA00023163"/>
    </source>
</evidence>
<dbReference type="GO" id="GO:0005634">
    <property type="term" value="C:nucleus"/>
    <property type="evidence" value="ECO:0007669"/>
    <property type="project" value="TreeGrafter"/>
</dbReference>
<dbReference type="PANTHER" id="PTHR10417">
    <property type="entry name" value="GLUCOCORTICOID MODULATORY ELEMENT-BINDING PROTEIN"/>
    <property type="match status" value="1"/>
</dbReference>
<organism evidence="5 6">
    <name type="scientific">Ameiurus melas</name>
    <name type="common">Black bullhead</name>
    <name type="synonym">Silurus melas</name>
    <dbReference type="NCBI Taxonomy" id="219545"/>
    <lineage>
        <taxon>Eukaryota</taxon>
        <taxon>Metazoa</taxon>
        <taxon>Chordata</taxon>
        <taxon>Craniata</taxon>
        <taxon>Vertebrata</taxon>
        <taxon>Euteleostomi</taxon>
        <taxon>Actinopterygii</taxon>
        <taxon>Neopterygii</taxon>
        <taxon>Teleostei</taxon>
        <taxon>Ostariophysi</taxon>
        <taxon>Siluriformes</taxon>
        <taxon>Ictaluridae</taxon>
        <taxon>Ameiurus</taxon>
    </lineage>
</organism>
<dbReference type="PROSITE" id="PS50864">
    <property type="entry name" value="SAND"/>
    <property type="match status" value="1"/>
</dbReference>
<feature type="non-terminal residue" evidence="5">
    <location>
        <position position="82"/>
    </location>
</feature>
<evidence type="ECO:0000313" key="5">
    <source>
        <dbReference type="EMBL" id="KAF4080705.1"/>
    </source>
</evidence>
<dbReference type="GO" id="GO:0006357">
    <property type="term" value="P:regulation of transcription by RNA polymerase II"/>
    <property type="evidence" value="ECO:0007669"/>
    <property type="project" value="TreeGrafter"/>
</dbReference>
<dbReference type="EMBL" id="JAAGNN010000014">
    <property type="protein sequence ID" value="KAF4080705.1"/>
    <property type="molecule type" value="Genomic_DNA"/>
</dbReference>
<feature type="domain" description="SAND" evidence="4">
    <location>
        <begin position="1"/>
        <end position="82"/>
    </location>
</feature>
<keyword evidence="1" id="KW-0805">Transcription regulation</keyword>
<reference evidence="5 6" key="1">
    <citation type="submission" date="2020-02" db="EMBL/GenBank/DDBJ databases">
        <title>A chromosome-scale genome assembly of the black bullhead catfish (Ameiurus melas).</title>
        <authorList>
            <person name="Wen M."/>
            <person name="Zham M."/>
            <person name="Cabau C."/>
            <person name="Klopp C."/>
            <person name="Donnadieu C."/>
            <person name="Roques C."/>
            <person name="Bouchez O."/>
            <person name="Lampietro C."/>
            <person name="Jouanno E."/>
            <person name="Herpin A."/>
            <person name="Louis A."/>
            <person name="Berthelot C."/>
            <person name="Parey E."/>
            <person name="Roest-Crollius H."/>
            <person name="Braasch I."/>
            <person name="Postlethwait J."/>
            <person name="Robinson-Rechavi M."/>
            <person name="Echchiki A."/>
            <person name="Begum T."/>
            <person name="Montfort J."/>
            <person name="Schartl M."/>
            <person name="Bobe J."/>
            <person name="Guiguen Y."/>
        </authorList>
    </citation>
    <scope>NUCLEOTIDE SEQUENCE [LARGE SCALE GENOMIC DNA]</scope>
    <source>
        <strain evidence="5">M_S1</strain>
        <tissue evidence="5">Blood</tissue>
    </source>
</reference>
<evidence type="ECO:0000256" key="1">
    <source>
        <dbReference type="ARBA" id="ARBA00023015"/>
    </source>
</evidence>
<dbReference type="SMART" id="SM00258">
    <property type="entry name" value="SAND"/>
    <property type="match status" value="1"/>
</dbReference>
<dbReference type="SUPFAM" id="SSF63763">
    <property type="entry name" value="SAND domain-like"/>
    <property type="match status" value="1"/>
</dbReference>
<dbReference type="AlphaFoldDB" id="A0A7J6ACN0"/>
<comment type="caution">
    <text evidence="5">The sequence shown here is derived from an EMBL/GenBank/DDBJ whole genome shotgun (WGS) entry which is preliminary data.</text>
</comment>
<dbReference type="Proteomes" id="UP000593565">
    <property type="component" value="Unassembled WGS sequence"/>
</dbReference>
<dbReference type="Pfam" id="PF01342">
    <property type="entry name" value="SAND"/>
    <property type="match status" value="1"/>
</dbReference>
<sequence length="82" mass="9493">SVHQELGESLNTKPKFPVTCGNKEGILHKDKLSKKELCILSNGRWFTPTEFEKLGGKEKNKKWKFSILYNQIPLQTFIQVNM</sequence>
<dbReference type="GO" id="GO:0046872">
    <property type="term" value="F:metal ion binding"/>
    <property type="evidence" value="ECO:0007669"/>
    <property type="project" value="UniProtKB-KW"/>
</dbReference>
<name>A0A7J6ACN0_AMEME</name>
<keyword evidence="3" id="KW-0539">Nucleus</keyword>
<dbReference type="GO" id="GO:0000978">
    <property type="term" value="F:RNA polymerase II cis-regulatory region sequence-specific DNA binding"/>
    <property type="evidence" value="ECO:0007669"/>
    <property type="project" value="TreeGrafter"/>
</dbReference>
<dbReference type="InterPro" id="IPR000770">
    <property type="entry name" value="SAND_dom"/>
</dbReference>
<gene>
    <name evidence="5" type="ORF">AMELA_G00174370</name>
</gene>
<evidence type="ECO:0000256" key="3">
    <source>
        <dbReference type="ARBA" id="ARBA00023242"/>
    </source>
</evidence>
<proteinExistence type="predicted"/>
<evidence type="ECO:0000259" key="4">
    <source>
        <dbReference type="PROSITE" id="PS50864"/>
    </source>
</evidence>
<dbReference type="PANTHER" id="PTHR10417:SF9">
    <property type="entry name" value="SP140 NUCLEAR BODY PROTEIN"/>
    <property type="match status" value="1"/>
</dbReference>
<dbReference type="InterPro" id="IPR010919">
    <property type="entry name" value="SAND-like_dom_sf"/>
</dbReference>
<dbReference type="Gene3D" id="3.10.390.10">
    <property type="entry name" value="SAND domain-like"/>
    <property type="match status" value="1"/>
</dbReference>
<evidence type="ECO:0000313" key="6">
    <source>
        <dbReference type="Proteomes" id="UP000593565"/>
    </source>
</evidence>
<keyword evidence="6" id="KW-1185">Reference proteome</keyword>